<accession>A0ABM7W9B2</accession>
<evidence type="ECO:0000313" key="2">
    <source>
        <dbReference type="EMBL" id="BDD87551.1"/>
    </source>
</evidence>
<evidence type="ECO:0008006" key="4">
    <source>
        <dbReference type="Google" id="ProtNLM"/>
    </source>
</evidence>
<dbReference type="Proteomes" id="UP000830055">
    <property type="component" value="Chromosome"/>
</dbReference>
<dbReference type="Pfam" id="PF13783">
    <property type="entry name" value="DUF4177"/>
    <property type="match status" value="1"/>
</dbReference>
<dbReference type="EMBL" id="AP025516">
    <property type="protein sequence ID" value="BDD87551.1"/>
    <property type="molecule type" value="Genomic_DNA"/>
</dbReference>
<proteinExistence type="predicted"/>
<dbReference type="RefSeq" id="WP_284154571.1">
    <property type="nucleotide sequence ID" value="NZ_AP025516.1"/>
</dbReference>
<organism evidence="2 3">
    <name type="scientific">Desulfofustis limnaeus</name>
    <dbReference type="NCBI Taxonomy" id="2740163"/>
    <lineage>
        <taxon>Bacteria</taxon>
        <taxon>Pseudomonadati</taxon>
        <taxon>Thermodesulfobacteriota</taxon>
        <taxon>Desulfobulbia</taxon>
        <taxon>Desulfobulbales</taxon>
        <taxon>Desulfocapsaceae</taxon>
        <taxon>Desulfofustis</taxon>
    </lineage>
</organism>
<name>A0ABM7W9B2_9BACT</name>
<feature type="compositionally biased region" description="Polar residues" evidence="1">
    <location>
        <begin position="106"/>
        <end position="115"/>
    </location>
</feature>
<evidence type="ECO:0000256" key="1">
    <source>
        <dbReference type="SAM" id="MobiDB-lite"/>
    </source>
</evidence>
<gene>
    <name evidence="2" type="ORF">DPPLL_19160</name>
</gene>
<sequence>MGTMRWSYKTVHFAMKKEGLLGGAFLDETEIEQELNEFGRRGWELVSILETQDGVIAFFKQPLGGVSVVPRQAVQEDCEEIPEPREKTVVAVEDVEVGEEAEPPTATRQQESGASTIGAIRIE</sequence>
<dbReference type="InterPro" id="IPR025234">
    <property type="entry name" value="YjzH-like"/>
</dbReference>
<reference evidence="2 3" key="1">
    <citation type="submission" date="2022-01" db="EMBL/GenBank/DDBJ databases">
        <title>Desulfofustis limnae sp. nov., a novel mesophilic sulfate-reducing bacterium isolated from marsh soil.</title>
        <authorList>
            <person name="Watanabe M."/>
            <person name="Takahashi A."/>
            <person name="Kojima H."/>
            <person name="Fukui M."/>
        </authorList>
    </citation>
    <scope>NUCLEOTIDE SEQUENCE [LARGE SCALE GENOMIC DNA]</scope>
    <source>
        <strain evidence="2 3">PPLL</strain>
    </source>
</reference>
<keyword evidence="3" id="KW-1185">Reference proteome</keyword>
<feature type="region of interest" description="Disordered" evidence="1">
    <location>
        <begin position="97"/>
        <end position="123"/>
    </location>
</feature>
<protein>
    <recommendedName>
        <fullName evidence="4">DUF4177 domain-containing protein</fullName>
    </recommendedName>
</protein>
<evidence type="ECO:0000313" key="3">
    <source>
        <dbReference type="Proteomes" id="UP000830055"/>
    </source>
</evidence>